<evidence type="ECO:0000256" key="5">
    <source>
        <dbReference type="ARBA" id="ARBA00022806"/>
    </source>
</evidence>
<keyword evidence="17" id="KW-1185">Reference proteome</keyword>
<keyword evidence="6" id="KW-0067">ATP-binding</keyword>
<dbReference type="PANTHER" id="PTHR11472">
    <property type="entry name" value="DNA REPAIR DEAD HELICASE RAD3/XP-D SUBFAMILY MEMBER"/>
    <property type="match status" value="1"/>
</dbReference>
<dbReference type="InterPro" id="IPR011545">
    <property type="entry name" value="DEAD/DEAH_box_helicase_dom"/>
</dbReference>
<dbReference type="InterPro" id="IPR010614">
    <property type="entry name" value="RAD3-like_helicase_DEAD"/>
</dbReference>
<evidence type="ECO:0000256" key="13">
    <source>
        <dbReference type="ARBA" id="ARBA00048954"/>
    </source>
</evidence>
<evidence type="ECO:0000259" key="15">
    <source>
        <dbReference type="PROSITE" id="PS51193"/>
    </source>
</evidence>
<name>A0ABP4NGE1_9MICO</name>
<sequence length="652" mass="69503">MEDLLESAVGAIGGSTRKGQTEMADAVASAVDKGIHLLVQAGTGTGKSLAYLVPAAEYSSRTGNRVIVSTATLALQTQIIHRDLPRLFKSVKKTLDPLPRAALLKGRRNYVCKHKLGGGYPDEGEGMLFDLGADAEAGRKPNDRSGLGEEIQRIRTWEKNTDTGDRDDLLPGVSDRAWSQVSVNAFDCLGSNCPLYTECFAELARNNAAEADIVVTNHALLAIDAFGENTVLPEHDVIIIDEAHELKDRVTNALSGQINTSMLSAATSSVRKHTIVQDGVVALLDSAAAALERAQSGVSEGLVLNMSEALSLALAQIRDSSRQIINDIGGKTEDSDAGRQMAKARCQEIFELAERFCSPGKNDVVWLSRSTFRERETTNLVVAPLSVAGTMRSGIFEESTVVATSATLSLGGNFDAVAASLGLFGPDAPKWDSLDVGSPFDYGKQSILYVAAHLPRPGRSGLSEQALDELEELVTASNGGALGLFSSRAAANAAAEHLRTKLDVPILLQGDDGLPSLVSQFTADDEACLFGTMSLWQGVDVPGRTNRLVIIDRLPFPRPDDPLMQARSRDADNRGVNGFMAVSATHAALRLAQGAGRLIRSTSDRGVVAVLDSRLRSARYGGYLVNSMPSMWPTTDSTLVKSSLGRLAAMDE</sequence>
<keyword evidence="2" id="KW-0479">Metal-binding</keyword>
<dbReference type="EC" id="5.6.2.3" evidence="12"/>
<reference evidence="17" key="1">
    <citation type="journal article" date="2019" name="Int. J. Syst. Evol. Microbiol.">
        <title>The Global Catalogue of Microorganisms (GCM) 10K type strain sequencing project: providing services to taxonomists for standard genome sequencing and annotation.</title>
        <authorList>
            <consortium name="The Broad Institute Genomics Platform"/>
            <consortium name="The Broad Institute Genome Sequencing Center for Infectious Disease"/>
            <person name="Wu L."/>
            <person name="Ma J."/>
        </authorList>
    </citation>
    <scope>NUCLEOTIDE SEQUENCE [LARGE SCALE GENOMIC DNA]</scope>
    <source>
        <strain evidence="17">JCM 13319</strain>
    </source>
</reference>
<evidence type="ECO:0000256" key="6">
    <source>
        <dbReference type="ARBA" id="ARBA00022840"/>
    </source>
</evidence>
<dbReference type="InterPro" id="IPR045028">
    <property type="entry name" value="DinG/Rad3-like"/>
</dbReference>
<dbReference type="EMBL" id="BAAALY010000019">
    <property type="protein sequence ID" value="GAA1561413.1"/>
    <property type="molecule type" value="Genomic_DNA"/>
</dbReference>
<keyword evidence="3" id="KW-0547">Nucleotide-binding</keyword>
<comment type="similarity">
    <text evidence="11">Belongs to the helicase family. DinG subfamily.</text>
</comment>
<dbReference type="Gene3D" id="3.40.50.300">
    <property type="entry name" value="P-loop containing nucleotide triphosphate hydrolases"/>
    <property type="match status" value="2"/>
</dbReference>
<dbReference type="Pfam" id="PF13307">
    <property type="entry name" value="Helicase_C_2"/>
    <property type="match status" value="1"/>
</dbReference>
<comment type="catalytic activity">
    <reaction evidence="13">
        <text>ATP + H2O = ADP + phosphate + H(+)</text>
        <dbReference type="Rhea" id="RHEA:13065"/>
        <dbReference type="ChEBI" id="CHEBI:15377"/>
        <dbReference type="ChEBI" id="CHEBI:15378"/>
        <dbReference type="ChEBI" id="CHEBI:30616"/>
        <dbReference type="ChEBI" id="CHEBI:43474"/>
        <dbReference type="ChEBI" id="CHEBI:456216"/>
        <dbReference type="EC" id="5.6.2.3"/>
    </reaction>
</comment>
<keyword evidence="5 16" id="KW-0347">Helicase</keyword>
<evidence type="ECO:0000256" key="1">
    <source>
        <dbReference type="ARBA" id="ARBA00001966"/>
    </source>
</evidence>
<dbReference type="PROSITE" id="PS51193">
    <property type="entry name" value="HELICASE_ATP_BIND_2"/>
    <property type="match status" value="1"/>
</dbReference>
<evidence type="ECO:0000256" key="9">
    <source>
        <dbReference type="ARBA" id="ARBA00023125"/>
    </source>
</evidence>
<dbReference type="SMART" id="SM00487">
    <property type="entry name" value="DEXDc"/>
    <property type="match status" value="1"/>
</dbReference>
<organism evidence="16 17">
    <name type="scientific">Brevibacterium picturae</name>
    <dbReference type="NCBI Taxonomy" id="260553"/>
    <lineage>
        <taxon>Bacteria</taxon>
        <taxon>Bacillati</taxon>
        <taxon>Actinomycetota</taxon>
        <taxon>Actinomycetes</taxon>
        <taxon>Micrococcales</taxon>
        <taxon>Brevibacteriaceae</taxon>
        <taxon>Brevibacterium</taxon>
    </lineage>
</organism>
<comment type="caution">
    <text evidence="16">The sequence shown here is derived from an EMBL/GenBank/DDBJ whole genome shotgun (WGS) entry which is preliminary data.</text>
</comment>
<dbReference type="InterPro" id="IPR027417">
    <property type="entry name" value="P-loop_NTPase"/>
</dbReference>
<evidence type="ECO:0000256" key="4">
    <source>
        <dbReference type="ARBA" id="ARBA00022801"/>
    </source>
</evidence>
<evidence type="ECO:0000256" key="3">
    <source>
        <dbReference type="ARBA" id="ARBA00022741"/>
    </source>
</evidence>
<proteinExistence type="inferred from homology"/>
<dbReference type="Pfam" id="PF00270">
    <property type="entry name" value="DEAD"/>
    <property type="match status" value="1"/>
</dbReference>
<dbReference type="PROSITE" id="PS51192">
    <property type="entry name" value="HELICASE_ATP_BIND_1"/>
    <property type="match status" value="1"/>
</dbReference>
<dbReference type="Pfam" id="PF06733">
    <property type="entry name" value="DEAD_2"/>
    <property type="match status" value="1"/>
</dbReference>
<evidence type="ECO:0000259" key="14">
    <source>
        <dbReference type="PROSITE" id="PS51192"/>
    </source>
</evidence>
<evidence type="ECO:0000313" key="16">
    <source>
        <dbReference type="EMBL" id="GAA1561413.1"/>
    </source>
</evidence>
<evidence type="ECO:0000256" key="7">
    <source>
        <dbReference type="ARBA" id="ARBA00023004"/>
    </source>
</evidence>
<dbReference type="InterPro" id="IPR014013">
    <property type="entry name" value="Helic_SF1/SF2_ATP-bd_DinG/Rad3"/>
</dbReference>
<evidence type="ECO:0000256" key="2">
    <source>
        <dbReference type="ARBA" id="ARBA00022723"/>
    </source>
</evidence>
<evidence type="ECO:0000313" key="17">
    <source>
        <dbReference type="Proteomes" id="UP001501791"/>
    </source>
</evidence>
<comment type="cofactor">
    <cofactor evidence="1">
        <name>[4Fe-4S] cluster</name>
        <dbReference type="ChEBI" id="CHEBI:49883"/>
    </cofactor>
</comment>
<dbReference type="PANTHER" id="PTHR11472:SF34">
    <property type="entry name" value="REGULATOR OF TELOMERE ELONGATION HELICASE 1"/>
    <property type="match status" value="1"/>
</dbReference>
<dbReference type="SMART" id="SM00491">
    <property type="entry name" value="HELICc2"/>
    <property type="match status" value="1"/>
</dbReference>
<dbReference type="InterPro" id="IPR006555">
    <property type="entry name" value="ATP-dep_Helicase_C"/>
</dbReference>
<keyword evidence="9" id="KW-0238">DNA-binding</keyword>
<accession>A0ABP4NGE1</accession>
<keyword evidence="7" id="KW-0408">Iron</keyword>
<evidence type="ECO:0000256" key="11">
    <source>
        <dbReference type="ARBA" id="ARBA00038058"/>
    </source>
</evidence>
<dbReference type="InterPro" id="IPR014001">
    <property type="entry name" value="Helicase_ATP-bd"/>
</dbReference>
<evidence type="ECO:0000256" key="8">
    <source>
        <dbReference type="ARBA" id="ARBA00023014"/>
    </source>
</evidence>
<keyword evidence="8" id="KW-0411">Iron-sulfur</keyword>
<keyword evidence="10" id="KW-0413">Isomerase</keyword>
<dbReference type="SUPFAM" id="SSF52540">
    <property type="entry name" value="P-loop containing nucleoside triphosphate hydrolases"/>
    <property type="match status" value="1"/>
</dbReference>
<feature type="domain" description="Helicase ATP-binding" evidence="15">
    <location>
        <begin position="6"/>
        <end position="294"/>
    </location>
</feature>
<dbReference type="GO" id="GO:0004386">
    <property type="term" value="F:helicase activity"/>
    <property type="evidence" value="ECO:0007669"/>
    <property type="project" value="UniProtKB-KW"/>
</dbReference>
<dbReference type="Proteomes" id="UP001501791">
    <property type="component" value="Unassembled WGS sequence"/>
</dbReference>
<feature type="domain" description="Helicase ATP-binding" evidence="14">
    <location>
        <begin position="28"/>
        <end position="276"/>
    </location>
</feature>
<evidence type="ECO:0000256" key="10">
    <source>
        <dbReference type="ARBA" id="ARBA00023235"/>
    </source>
</evidence>
<gene>
    <name evidence="16" type="ORF">GCM10009691_39020</name>
</gene>
<evidence type="ECO:0000256" key="12">
    <source>
        <dbReference type="ARBA" id="ARBA00044969"/>
    </source>
</evidence>
<protein>
    <recommendedName>
        <fullName evidence="12">DNA 5'-3' helicase</fullName>
        <ecNumber evidence="12">5.6.2.3</ecNumber>
    </recommendedName>
</protein>
<keyword evidence="4" id="KW-0378">Hydrolase</keyword>